<feature type="compositionally biased region" description="Low complexity" evidence="14">
    <location>
        <begin position="1052"/>
        <end position="1102"/>
    </location>
</feature>
<comment type="subcellular location">
    <subcellularLocation>
        <location evidence="2">Cytoplasmic vesicle</location>
        <location evidence="2">COPII-coated vesicle membrane</location>
        <topology evidence="2">Peripheral membrane protein</topology>
        <orientation evidence="2">Cytoplasmic side</orientation>
    </subcellularLocation>
    <subcellularLocation>
        <location evidence="1">Endoplasmic reticulum</location>
    </subcellularLocation>
</comment>
<feature type="repeat" description="WD" evidence="13">
    <location>
        <begin position="171"/>
        <end position="213"/>
    </location>
</feature>
<dbReference type="GO" id="GO:0090110">
    <property type="term" value="P:COPII-coated vesicle cargo loading"/>
    <property type="evidence" value="ECO:0007669"/>
    <property type="project" value="TreeGrafter"/>
</dbReference>
<feature type="compositionally biased region" description="Low complexity" evidence="14">
    <location>
        <begin position="1008"/>
        <end position="1020"/>
    </location>
</feature>
<dbReference type="PROSITE" id="PS50294">
    <property type="entry name" value="WD_REPEATS_REGION"/>
    <property type="match status" value="1"/>
</dbReference>
<evidence type="ECO:0000256" key="2">
    <source>
        <dbReference type="ARBA" id="ARBA00004299"/>
    </source>
</evidence>
<keyword evidence="16" id="KW-1185">Reference proteome</keyword>
<evidence type="ECO:0000256" key="6">
    <source>
        <dbReference type="ARBA" id="ARBA00022448"/>
    </source>
</evidence>
<dbReference type="OrthoDB" id="542917at2759"/>
<dbReference type="EMBL" id="KQ474073">
    <property type="protein sequence ID" value="KPV77927.1"/>
    <property type="molecule type" value="Genomic_DNA"/>
</dbReference>
<dbReference type="GO" id="GO:0015031">
    <property type="term" value="P:protein transport"/>
    <property type="evidence" value="ECO:0007669"/>
    <property type="project" value="UniProtKB-KW"/>
</dbReference>
<name>A0A194SBE8_RHOGW</name>
<dbReference type="GO" id="GO:0005198">
    <property type="term" value="F:structural molecule activity"/>
    <property type="evidence" value="ECO:0007669"/>
    <property type="project" value="TreeGrafter"/>
</dbReference>
<reference evidence="15 16" key="1">
    <citation type="journal article" date="2015" name="Front. Microbiol.">
        <title>Genome sequence of the plant growth promoting endophytic yeast Rhodotorula graminis WP1.</title>
        <authorList>
            <person name="Firrincieli A."/>
            <person name="Otillar R."/>
            <person name="Salamov A."/>
            <person name="Schmutz J."/>
            <person name="Khan Z."/>
            <person name="Redman R.S."/>
            <person name="Fleck N.D."/>
            <person name="Lindquist E."/>
            <person name="Grigoriev I.V."/>
            <person name="Doty S.L."/>
        </authorList>
    </citation>
    <scope>NUCLEOTIDE SEQUENCE [LARGE SCALE GENOMIC DNA]</scope>
    <source>
        <strain evidence="15 16">WP1</strain>
    </source>
</reference>
<evidence type="ECO:0000313" key="15">
    <source>
        <dbReference type="EMBL" id="KPV77927.1"/>
    </source>
</evidence>
<keyword evidence="10" id="KW-0931">ER-Golgi transport</keyword>
<accession>A0A194SBE8</accession>
<feature type="region of interest" description="Disordered" evidence="14">
    <location>
        <begin position="1052"/>
        <end position="1494"/>
    </location>
</feature>
<feature type="compositionally biased region" description="Pro residues" evidence="14">
    <location>
        <begin position="1426"/>
        <end position="1435"/>
    </location>
</feature>
<feature type="compositionally biased region" description="Low complexity" evidence="14">
    <location>
        <begin position="642"/>
        <end position="662"/>
    </location>
</feature>
<feature type="compositionally biased region" description="Low complexity" evidence="14">
    <location>
        <begin position="952"/>
        <end position="962"/>
    </location>
</feature>
<feature type="repeat" description="WD" evidence="13">
    <location>
        <begin position="297"/>
        <end position="339"/>
    </location>
</feature>
<gene>
    <name evidence="15" type="ORF">RHOBADRAFT_50455</name>
</gene>
<dbReference type="InterPro" id="IPR019775">
    <property type="entry name" value="WD40_repeat_CS"/>
</dbReference>
<dbReference type="OMA" id="CPRNPGF"/>
<evidence type="ECO:0000256" key="8">
    <source>
        <dbReference type="ARBA" id="ARBA00022737"/>
    </source>
</evidence>
<feature type="region of interest" description="Disordered" evidence="14">
    <location>
        <begin position="480"/>
        <end position="514"/>
    </location>
</feature>
<dbReference type="PROSITE" id="PS00678">
    <property type="entry name" value="WD_REPEATS_1"/>
    <property type="match status" value="1"/>
</dbReference>
<keyword evidence="6" id="KW-0813">Transport</keyword>
<feature type="compositionally biased region" description="Pro residues" evidence="14">
    <location>
        <begin position="1342"/>
        <end position="1364"/>
    </location>
</feature>
<dbReference type="Gene3D" id="1.20.940.10">
    <property type="entry name" value="Functional domain of the splicing factor Prp18"/>
    <property type="match status" value="1"/>
</dbReference>
<evidence type="ECO:0000256" key="12">
    <source>
        <dbReference type="ARBA" id="ARBA00025471"/>
    </source>
</evidence>
<comment type="function">
    <text evidence="12">Component of the coat protein complex II (COPII) which promotes the formation of transport vesicles from the endoplasmic reticulum (ER). The coat has two main functions, the physical deformation of the endoplasmic reticulum membrane into vesicles and the selection of cargo molecules.</text>
</comment>
<evidence type="ECO:0000256" key="7">
    <source>
        <dbReference type="ARBA" id="ARBA00022574"/>
    </source>
</evidence>
<evidence type="ECO:0000256" key="11">
    <source>
        <dbReference type="ARBA" id="ARBA00022927"/>
    </source>
</evidence>
<keyword evidence="7 13" id="KW-0853">WD repeat</keyword>
<feature type="compositionally biased region" description="Low complexity" evidence="14">
    <location>
        <begin position="1436"/>
        <end position="1451"/>
    </location>
</feature>
<evidence type="ECO:0000256" key="10">
    <source>
        <dbReference type="ARBA" id="ARBA00022892"/>
    </source>
</evidence>
<evidence type="ECO:0000256" key="5">
    <source>
        <dbReference type="ARBA" id="ARBA00021236"/>
    </source>
</evidence>
<dbReference type="RefSeq" id="XP_018273976.1">
    <property type="nucleotide sequence ID" value="XM_018415327.1"/>
</dbReference>
<feature type="compositionally biased region" description="Low complexity" evidence="14">
    <location>
        <begin position="1118"/>
        <end position="1129"/>
    </location>
</feature>
<feature type="compositionally biased region" description="Pro residues" evidence="14">
    <location>
        <begin position="1289"/>
        <end position="1334"/>
    </location>
</feature>
<feature type="region of interest" description="Disordered" evidence="14">
    <location>
        <begin position="1008"/>
        <end position="1035"/>
    </location>
</feature>
<dbReference type="PANTHER" id="PTHR13923">
    <property type="entry name" value="SEC31-RELATED PROTEIN"/>
    <property type="match status" value="1"/>
</dbReference>
<dbReference type="InterPro" id="IPR040251">
    <property type="entry name" value="SEC31-like"/>
</dbReference>
<feature type="compositionally biased region" description="Pro residues" evidence="14">
    <location>
        <begin position="1376"/>
        <end position="1391"/>
    </location>
</feature>
<dbReference type="GO" id="GO:0007029">
    <property type="term" value="P:endoplasmic reticulum organization"/>
    <property type="evidence" value="ECO:0007669"/>
    <property type="project" value="TreeGrafter"/>
</dbReference>
<feature type="compositionally biased region" description="Pro residues" evidence="14">
    <location>
        <begin position="1452"/>
        <end position="1482"/>
    </location>
</feature>
<keyword evidence="8" id="KW-0677">Repeat</keyword>
<dbReference type="STRING" id="578459.A0A194SBE8"/>
<keyword evidence="11" id="KW-0653">Protein transport</keyword>
<feature type="compositionally biased region" description="Polar residues" evidence="14">
    <location>
        <begin position="1407"/>
        <end position="1424"/>
    </location>
</feature>
<dbReference type="InterPro" id="IPR001680">
    <property type="entry name" value="WD40_rpt"/>
</dbReference>
<dbReference type="PANTHER" id="PTHR13923:SF11">
    <property type="entry name" value="SECRETORY 31, ISOFORM D"/>
    <property type="match status" value="1"/>
</dbReference>
<feature type="compositionally biased region" description="Basic and acidic residues" evidence="14">
    <location>
        <begin position="1483"/>
        <end position="1494"/>
    </location>
</feature>
<evidence type="ECO:0000256" key="1">
    <source>
        <dbReference type="ARBA" id="ARBA00004240"/>
    </source>
</evidence>
<protein>
    <recommendedName>
        <fullName evidence="5">Protein transport protein SEC31</fullName>
    </recommendedName>
    <alternativeName>
        <fullName evidence="4">Protein transport protein sec31</fullName>
    </alternativeName>
</protein>
<keyword evidence="9" id="KW-0256">Endoplasmic reticulum</keyword>
<proteinExistence type="inferred from homology"/>
<feature type="repeat" description="WD" evidence="13">
    <location>
        <begin position="125"/>
        <end position="167"/>
    </location>
</feature>
<comment type="similarity">
    <text evidence="3">Belongs to the WD repeat SEC31 family.</text>
</comment>
<feature type="compositionally biased region" description="Pro residues" evidence="14">
    <location>
        <begin position="1205"/>
        <end position="1224"/>
    </location>
</feature>
<dbReference type="Gene3D" id="2.130.10.10">
    <property type="entry name" value="YVTN repeat-like/Quinoprotein amine dehydrogenase"/>
    <property type="match status" value="1"/>
</dbReference>
<dbReference type="PRINTS" id="PR01217">
    <property type="entry name" value="PRICHEXTENSN"/>
</dbReference>
<dbReference type="SUPFAM" id="SSF50978">
    <property type="entry name" value="WD40 repeat-like"/>
    <property type="match status" value="1"/>
</dbReference>
<feature type="region of interest" description="Disordered" evidence="14">
    <location>
        <begin position="947"/>
        <end position="976"/>
    </location>
</feature>
<feature type="compositionally biased region" description="Low complexity" evidence="14">
    <location>
        <begin position="498"/>
        <end position="508"/>
    </location>
</feature>
<dbReference type="Gene3D" id="1.25.40.1030">
    <property type="match status" value="1"/>
</dbReference>
<dbReference type="PROSITE" id="PS50082">
    <property type="entry name" value="WD_REPEATS_2"/>
    <property type="match status" value="3"/>
</dbReference>
<feature type="compositionally biased region" description="Polar residues" evidence="14">
    <location>
        <begin position="963"/>
        <end position="976"/>
    </location>
</feature>
<sequence>MPALVSVPRTAVHAWLPQRDPEQGPLLATTTAALGQLDDQYNSSDSHLELFAPFSHNPQDPVARIPSSTRCHRIAWGQWDPSQGQHAADETNLGILATGAHSGAVTLYDPAKLVANQDPLLHELASPHRTPVRGLDFSPAQKNLLATGAANAEILIWDLTSPSSPFSPGSRSRSLDSITSLAWNPSVVHILASSSNSGMTVVWDLKSKREITALSYTSQGATGLGPTGFGGGGGGGGSGLGSGGFGGMGGGAGLGGHSVVRWHPENPTKLVTASEDDHAPFLLVWDLRNWKEPERVLRGHDKGILSLEFCPSDPDLVLSSGKDGRTLTWSLSSAALGHEGPVAEVSAATGANWTFDASWCPRNPGFIATSSLDGTLAVHSLQATNAPVDDPASATGADAAALADPSALGADSFFESAIAANARNAPLVSLAVEPRWLRRPASVAWGFGGRLVTVDTKGSAVHIERRVTLPDVVERADRLRRAERGEDEGGLARFADEQVAQQQQASSSTEDGSDDGWGLLRTLFHAGAGLGGVLEGQRDALVEMLLAADADAHGDVDADAFDRDELRARVEALARELKGDAAAASGVAAEGEKAAGGVEVKKEELDDAGALFGGAAQGGDEAGFGFGAGSGDDFLAQLSSGAPAPAAAADEGKPDAAAAAAAEEADTPSPFSLSTPAASETDTLLTRALVVGDFASAVTLALALSRWADALLFALQSGSPDLVDQARRAYFAERAAEVPYLRVLRAVGSSSSSAGAASDELKLAALVRDLDPSNWREALLLLSTYASPASFPALAAQLGAQLEREWRSSGDRKWRERATRAFAAAGAQALGRLAGVWSQVADEEQQRALAQAESSAGAGAGERFAARAAALQGLVEKLRAFEHATGGAQAPSSDVAGELDELHGAYLEYAELLAGQGRANLALEYVARTPDAFDPVRRERVLRAAGAGVGAGSSSRAAPSSAQQYQPYQRTAATQPQRSAYGMPAYGGYQAQQPAASNVYNPYAAPAPVQQQQQPSAYNPYAPPPPAAAAQAPAPPVAAAAAPPAARNPYASAPALTNPIDDPYAPNPYAAKPAGPQPAASSFQPQQQPQQQSSQYDPYAPQNPGAGLPAPPPIRTESPSFAKPPTSSAAPPPPRAKPDGGWNDAPILPPSALRRHTPAPPSAPAQAPIASPFPNSSPIGSPFGGPPGAAGVPPPPPSRGGNRTPAPPPPPMASGPKFAPPPPKGVNRPATMQLPPQAPTSAPQRALSPPAQQQQQQQQAFNPYAPPPPSQPQSLGASFGPGAGGPNGFPQPPPPPQQQSAPAPPPPRAAPGPVYAAPPPPRAQQQPAPPPPRPTSAGGNRLPPPSAPGPAPPMPSMPPPPPPQQQQQPHGMGQFVPPPPPAGARPPPPPQQQQQPSIQGALKSPQLGGQPQAARSPQMGSSNGFAPPPPPPGQGQPPRAAPNGQQQQQQQRPPPPPQQQGSMPPPPPPQANGGPRPPPPRAEPPKMKYPPGDRSHIASTYQPIVDILSAELARLRQIVPPQQGKLVAETDKRLNILYDMLNNEALSKSSADRVLDICQAIAARDQAKALDLHFALLTQAPPAPDVAPFQAALKLLVQRMQPPQ</sequence>
<feature type="compositionally biased region" description="Low complexity" evidence="14">
    <location>
        <begin position="1241"/>
        <end position="1263"/>
    </location>
</feature>
<evidence type="ECO:0000256" key="3">
    <source>
        <dbReference type="ARBA" id="ARBA00009358"/>
    </source>
</evidence>
<dbReference type="GeneID" id="28975775"/>
<evidence type="ECO:0000256" key="14">
    <source>
        <dbReference type="SAM" id="MobiDB-lite"/>
    </source>
</evidence>
<dbReference type="InterPro" id="IPR036322">
    <property type="entry name" value="WD40_repeat_dom_sf"/>
</dbReference>
<dbReference type="GO" id="GO:0030127">
    <property type="term" value="C:COPII vesicle coat"/>
    <property type="evidence" value="ECO:0007669"/>
    <property type="project" value="TreeGrafter"/>
</dbReference>
<dbReference type="SMART" id="SM00320">
    <property type="entry name" value="WD40"/>
    <property type="match status" value="6"/>
</dbReference>
<feature type="compositionally biased region" description="Low complexity" evidence="14">
    <location>
        <begin position="1164"/>
        <end position="1181"/>
    </location>
</feature>
<dbReference type="Proteomes" id="UP000053890">
    <property type="component" value="Unassembled WGS sequence"/>
</dbReference>
<evidence type="ECO:0000313" key="16">
    <source>
        <dbReference type="Proteomes" id="UP000053890"/>
    </source>
</evidence>
<organism evidence="15 16">
    <name type="scientific">Rhodotorula graminis (strain WP1)</name>
    <dbReference type="NCBI Taxonomy" id="578459"/>
    <lineage>
        <taxon>Eukaryota</taxon>
        <taxon>Fungi</taxon>
        <taxon>Dikarya</taxon>
        <taxon>Basidiomycota</taxon>
        <taxon>Pucciniomycotina</taxon>
        <taxon>Microbotryomycetes</taxon>
        <taxon>Sporidiobolales</taxon>
        <taxon>Sporidiobolaceae</taxon>
        <taxon>Rhodotorula</taxon>
    </lineage>
</organism>
<dbReference type="Pfam" id="PF00400">
    <property type="entry name" value="WD40"/>
    <property type="match status" value="2"/>
</dbReference>
<dbReference type="InterPro" id="IPR015943">
    <property type="entry name" value="WD40/YVTN_repeat-like_dom_sf"/>
</dbReference>
<evidence type="ECO:0000256" key="9">
    <source>
        <dbReference type="ARBA" id="ARBA00022824"/>
    </source>
</evidence>
<evidence type="ECO:0000256" key="4">
    <source>
        <dbReference type="ARBA" id="ARBA00013507"/>
    </source>
</evidence>
<feature type="region of interest" description="Disordered" evidence="14">
    <location>
        <begin position="642"/>
        <end position="677"/>
    </location>
</feature>
<dbReference type="GO" id="GO:0070971">
    <property type="term" value="C:endoplasmic reticulum exit site"/>
    <property type="evidence" value="ECO:0007669"/>
    <property type="project" value="TreeGrafter"/>
</dbReference>
<evidence type="ECO:0000256" key="13">
    <source>
        <dbReference type="PROSITE-ProRule" id="PRU00221"/>
    </source>
</evidence>